<comment type="caution">
    <text evidence="1">The sequence shown here is derived from an EMBL/GenBank/DDBJ whole genome shotgun (WGS) entry which is preliminary data.</text>
</comment>
<accession>A0A2A5QTG8</accession>
<dbReference type="RefSeq" id="WP_097379049.1">
    <property type="nucleotide sequence ID" value="NZ_NXNI01000001.1"/>
</dbReference>
<protein>
    <submittedName>
        <fullName evidence="1">Uncharacterized protein</fullName>
    </submittedName>
</protein>
<evidence type="ECO:0000313" key="2">
    <source>
        <dbReference type="Proteomes" id="UP000219689"/>
    </source>
</evidence>
<proteinExistence type="predicted"/>
<reference evidence="1 2" key="1">
    <citation type="submission" date="2017-09" db="EMBL/GenBank/DDBJ databases">
        <title>Genome sequences of Natrinema ejinorence JCM 13890T.</title>
        <authorList>
            <person name="Roh S.W."/>
            <person name="Kim Y.B."/>
            <person name="Kim J.Y."/>
        </authorList>
    </citation>
    <scope>NUCLEOTIDE SEQUENCE [LARGE SCALE GENOMIC DNA]</scope>
    <source>
        <strain evidence="1 2">JCM 13890</strain>
    </source>
</reference>
<name>A0A2A5QTG8_9EURY</name>
<gene>
    <name evidence="1" type="ORF">CP557_05840</name>
</gene>
<sequence>MGHRSHIAAELAETADPDAVTDVLAGDDTRLSGPDRYDDVLTFSGMEGPVSTLDRLLNTVSDALERAVLVINHDGGWGEMIGRYYENGADGFGAVEELRTDFRWEPGVYFDYFAAKYGIHAAV</sequence>
<evidence type="ECO:0000313" key="1">
    <source>
        <dbReference type="EMBL" id="PCR90105.1"/>
    </source>
</evidence>
<dbReference type="EMBL" id="NXNI01000001">
    <property type="protein sequence ID" value="PCR90105.1"/>
    <property type="molecule type" value="Genomic_DNA"/>
</dbReference>
<dbReference type="Proteomes" id="UP000219689">
    <property type="component" value="Unassembled WGS sequence"/>
</dbReference>
<dbReference type="AlphaFoldDB" id="A0A2A5QTG8"/>
<organism evidence="1 2">
    <name type="scientific">Natrinema ejinorense</name>
    <dbReference type="NCBI Taxonomy" id="373386"/>
    <lineage>
        <taxon>Archaea</taxon>
        <taxon>Methanobacteriati</taxon>
        <taxon>Methanobacteriota</taxon>
        <taxon>Stenosarchaea group</taxon>
        <taxon>Halobacteria</taxon>
        <taxon>Halobacteriales</taxon>
        <taxon>Natrialbaceae</taxon>
        <taxon>Natrinema</taxon>
    </lineage>
</organism>
<keyword evidence="2" id="KW-1185">Reference proteome</keyword>
<dbReference type="OrthoDB" id="173327at2157"/>